<feature type="compositionally biased region" description="Basic and acidic residues" evidence="1">
    <location>
        <begin position="173"/>
        <end position="189"/>
    </location>
</feature>
<name>A0A484Q623_9ZZZZ</name>
<reference evidence="3" key="1">
    <citation type="submission" date="2019-03" db="EMBL/GenBank/DDBJ databases">
        <authorList>
            <person name="Danneels B."/>
        </authorList>
    </citation>
    <scope>NUCLEOTIDE SEQUENCE</scope>
</reference>
<dbReference type="Pfam" id="PF09718">
    <property type="entry name" value="Tape_meas_lam_C"/>
    <property type="match status" value="1"/>
</dbReference>
<evidence type="ECO:0000256" key="1">
    <source>
        <dbReference type="SAM" id="MobiDB-lite"/>
    </source>
</evidence>
<proteinExistence type="predicted"/>
<dbReference type="EMBL" id="CAADHY010000032">
    <property type="protein sequence ID" value="VFR33703.1"/>
    <property type="molecule type" value="Genomic_DNA"/>
</dbReference>
<gene>
    <name evidence="3" type="ORF">AMP9_2944</name>
</gene>
<feature type="region of interest" description="Disordered" evidence="1">
    <location>
        <begin position="167"/>
        <end position="189"/>
    </location>
</feature>
<protein>
    <submittedName>
        <fullName evidence="3">Phage tail length tape-measure protein 1</fullName>
    </submittedName>
</protein>
<evidence type="ECO:0000259" key="2">
    <source>
        <dbReference type="Pfam" id="PF09718"/>
    </source>
</evidence>
<sequence length="431" mass="45537">MDMADEILTVRVDSSSVGVARRDLAGLNTVLGQSERLLRNVTSVSRQMSREVTTLQRNTKILRGELEDTSDVLDDQTSAFSRSLDKYAADARTGMAQSLDAYAKLVKADKAPGAFVQGALQGFVNSAYTRHETGQPIGAVQVADLGEENIRGLLRFVMGTAAKELADWASPPKKGEGEKGEPEPDRPDFLRRTATSAGDALIEYSKSMGDTAKETEAAFTKAFQGAEDALYSFVTTGKANFSDLASSLISDLARIALRQAVVAPLLGALGGMFRGLGASGGIGAATATDVAAAGGGLMFLSRGGYTGDGPRDRIAGVVHGQEFVLNAEATRRMGRAQLESLNAGGPLAMSGEARTVGASSSPVMQMLTGTGSSIQVAVQIHGAGQVQSTAPEGYEQFAQDIGQYIDQRFNQLEARSQRQGGMAWRQRNGWN</sequence>
<accession>A0A484Q623</accession>
<feature type="domain" description="Bacteriophage tail tape measure C-terminal" evidence="2">
    <location>
        <begin position="197"/>
        <end position="265"/>
    </location>
</feature>
<dbReference type="InterPro" id="IPR006431">
    <property type="entry name" value="Phage_tape_meas_C"/>
</dbReference>
<evidence type="ECO:0000313" key="3">
    <source>
        <dbReference type="EMBL" id="VFR33703.1"/>
    </source>
</evidence>
<organism evidence="3">
    <name type="scientific">plant metagenome</name>
    <dbReference type="NCBI Taxonomy" id="1297885"/>
    <lineage>
        <taxon>unclassified sequences</taxon>
        <taxon>metagenomes</taxon>
        <taxon>organismal metagenomes</taxon>
    </lineage>
</organism>
<dbReference type="AlphaFoldDB" id="A0A484Q623"/>